<sequence>MPIKDEKKKKEAQQRADAKRAGKRARAWTALMYQESAPDGWMEKLSNLLVEALISPLHDQDVWTVEDEVENTSHKAGEPKKAHWHIVVSYKNPTTYEIAKEVFDEIGAVMPPEPKAKVKDFKQMARYLCHLDQPSKHRYDTADVKSFGAIDYQALVMSGQDEDEMIDEMCEFIDANMITSFRQFCVYVRNERPEWRVLVYHQYAALLSRYIKSLAWEMEQERRNL</sequence>
<evidence type="ECO:0000256" key="1">
    <source>
        <dbReference type="SAM" id="MobiDB-lite"/>
    </source>
</evidence>
<feature type="region of interest" description="Disordered" evidence="1">
    <location>
        <begin position="1"/>
        <end position="21"/>
    </location>
</feature>
<proteinExistence type="predicted"/>
<evidence type="ECO:0000259" key="2">
    <source>
        <dbReference type="Pfam" id="PF01719"/>
    </source>
</evidence>
<evidence type="ECO:0000259" key="3">
    <source>
        <dbReference type="Pfam" id="PF21861"/>
    </source>
</evidence>
<accession>A0A0H5QIL6</accession>
<dbReference type="GO" id="GO:0003916">
    <property type="term" value="F:DNA topoisomerase activity"/>
    <property type="evidence" value="ECO:0007669"/>
    <property type="project" value="InterPro"/>
</dbReference>
<keyword evidence="4" id="KW-0614">Plasmid</keyword>
<dbReference type="Pfam" id="PF01719">
    <property type="entry name" value="Rep_OBD"/>
    <property type="match status" value="1"/>
</dbReference>
<dbReference type="InterPro" id="IPR053923">
    <property type="entry name" value="RepB_C"/>
</dbReference>
<reference evidence="4" key="2">
    <citation type="submission" date="2015-07" db="EMBL/GenBank/DDBJ databases">
        <title>Plasmids, circular viruses and viroids from rat gut.</title>
        <authorList>
            <person name="Jorgensen T.J."/>
            <person name="Hansen M.A."/>
            <person name="Xu Z."/>
            <person name="Tabak M.A."/>
            <person name="Sorensen S.J."/>
            <person name="Hansen L.H."/>
        </authorList>
    </citation>
    <scope>NUCLEOTIDE SEQUENCE</scope>
    <source>
        <plasmid evidence="4">pRGRH0723</plasmid>
    </source>
</reference>
<feature type="domain" description="Plasmid replication protein origin binding" evidence="2">
    <location>
        <begin position="22"/>
        <end position="151"/>
    </location>
</feature>
<dbReference type="Gene3D" id="3.40.1310.30">
    <property type="match status" value="1"/>
</dbReference>
<dbReference type="GO" id="GO:0006260">
    <property type="term" value="P:DNA replication"/>
    <property type="evidence" value="ECO:0007669"/>
    <property type="project" value="InterPro"/>
</dbReference>
<evidence type="ECO:0008006" key="5">
    <source>
        <dbReference type="Google" id="ProtNLM"/>
    </source>
</evidence>
<geneLocation type="plasmid" evidence="4">
    <name>pRGRH0723</name>
</geneLocation>
<dbReference type="EMBL" id="LN853339">
    <property type="protein sequence ID" value="CRY95687.1"/>
    <property type="molecule type" value="Genomic_DNA"/>
</dbReference>
<organism evidence="4">
    <name type="scientific">uncultured prokaryote</name>
    <dbReference type="NCBI Taxonomy" id="198431"/>
    <lineage>
        <taxon>unclassified sequences</taxon>
        <taxon>environmental samples</taxon>
    </lineage>
</organism>
<evidence type="ECO:0000313" key="4">
    <source>
        <dbReference type="EMBL" id="CRY95687.1"/>
    </source>
</evidence>
<dbReference type="GO" id="GO:0003677">
    <property type="term" value="F:DNA binding"/>
    <property type="evidence" value="ECO:0007669"/>
    <property type="project" value="InterPro"/>
</dbReference>
<protein>
    <recommendedName>
        <fullName evidence="5">Replication protein</fullName>
    </recommendedName>
</protein>
<dbReference type="InterPro" id="IPR002631">
    <property type="entry name" value="Plasmid_rep_OBD"/>
</dbReference>
<reference evidence="4" key="1">
    <citation type="submission" date="2015-06" db="EMBL/GenBank/DDBJ databases">
        <authorList>
            <person name="Joergensen T."/>
        </authorList>
    </citation>
    <scope>NUCLEOTIDE SEQUENCE</scope>
    <source>
        <plasmid evidence="4">pRGRH0723</plasmid>
    </source>
</reference>
<dbReference type="Pfam" id="PF21861">
    <property type="entry name" value="RepB_C"/>
    <property type="match status" value="1"/>
</dbReference>
<name>A0A0H5QIL6_9ZZZZ</name>
<dbReference type="AlphaFoldDB" id="A0A0H5QIL6"/>
<feature type="domain" description="Replication protein RepB C-terminal" evidence="3">
    <location>
        <begin position="160"/>
        <end position="213"/>
    </location>
</feature>
<feature type="compositionally biased region" description="Basic and acidic residues" evidence="1">
    <location>
        <begin position="1"/>
        <end position="20"/>
    </location>
</feature>